<dbReference type="InterPro" id="IPR011009">
    <property type="entry name" value="Kinase-like_dom_sf"/>
</dbReference>
<dbReference type="EMBL" id="BIFQ01000001">
    <property type="protein sequence ID" value="GCE04824.1"/>
    <property type="molecule type" value="Genomic_DNA"/>
</dbReference>
<evidence type="ECO:0000313" key="3">
    <source>
        <dbReference type="EMBL" id="GCE04824.1"/>
    </source>
</evidence>
<dbReference type="GO" id="GO:0004674">
    <property type="term" value="F:protein serine/threonine kinase activity"/>
    <property type="evidence" value="ECO:0007669"/>
    <property type="project" value="TreeGrafter"/>
</dbReference>
<dbReference type="GO" id="GO:0005737">
    <property type="term" value="C:cytoplasm"/>
    <property type="evidence" value="ECO:0007669"/>
    <property type="project" value="TreeGrafter"/>
</dbReference>
<feature type="domain" description="Protein kinase" evidence="2">
    <location>
        <begin position="19"/>
        <end position="262"/>
    </location>
</feature>
<dbReference type="RefSeq" id="WP_126595934.1">
    <property type="nucleotide sequence ID" value="NZ_BIFQ01000001.1"/>
</dbReference>
<dbReference type="InterPro" id="IPR053235">
    <property type="entry name" value="Ser_Thr_kinase"/>
</dbReference>
<dbReference type="AlphaFoldDB" id="A0A401ZD62"/>
<keyword evidence="4" id="KW-1185">Reference proteome</keyword>
<proteinExistence type="predicted"/>
<comment type="caution">
    <text evidence="3">The sequence shown here is derived from an EMBL/GenBank/DDBJ whole genome shotgun (WGS) entry which is preliminary data.</text>
</comment>
<feature type="transmembrane region" description="Helical" evidence="1">
    <location>
        <begin position="377"/>
        <end position="396"/>
    </location>
</feature>
<dbReference type="PROSITE" id="PS50011">
    <property type="entry name" value="PROTEIN_KINASE_DOM"/>
    <property type="match status" value="1"/>
</dbReference>
<keyword evidence="1" id="KW-1133">Transmembrane helix</keyword>
<name>A0A401ZD62_9CHLR</name>
<dbReference type="GO" id="GO:0005524">
    <property type="term" value="F:ATP binding"/>
    <property type="evidence" value="ECO:0007669"/>
    <property type="project" value="InterPro"/>
</dbReference>
<accession>A0A401ZD62</accession>
<organism evidence="3 4">
    <name type="scientific">Dictyobacter aurantiacus</name>
    <dbReference type="NCBI Taxonomy" id="1936993"/>
    <lineage>
        <taxon>Bacteria</taxon>
        <taxon>Bacillati</taxon>
        <taxon>Chloroflexota</taxon>
        <taxon>Ktedonobacteria</taxon>
        <taxon>Ktedonobacterales</taxon>
        <taxon>Dictyobacteraceae</taxon>
        <taxon>Dictyobacter</taxon>
    </lineage>
</organism>
<reference evidence="4" key="1">
    <citation type="submission" date="2018-12" db="EMBL/GenBank/DDBJ databases">
        <title>Tengunoibacter tsumagoiensis gen. nov., sp. nov., Dictyobacter kobayashii sp. nov., D. alpinus sp. nov., and D. joshuensis sp. nov. and description of Dictyobacteraceae fam. nov. within the order Ktedonobacterales isolated from Tengu-no-mugimeshi.</title>
        <authorList>
            <person name="Wang C.M."/>
            <person name="Zheng Y."/>
            <person name="Sakai Y."/>
            <person name="Toyoda A."/>
            <person name="Minakuchi Y."/>
            <person name="Abe K."/>
            <person name="Yokota A."/>
            <person name="Yabe S."/>
        </authorList>
    </citation>
    <scope>NUCLEOTIDE SEQUENCE [LARGE SCALE GENOMIC DNA]</scope>
    <source>
        <strain evidence="4">S-27</strain>
    </source>
</reference>
<dbReference type="SMART" id="SM00220">
    <property type="entry name" value="S_TKc"/>
    <property type="match status" value="1"/>
</dbReference>
<dbReference type="SUPFAM" id="SSF56112">
    <property type="entry name" value="Protein kinase-like (PK-like)"/>
    <property type="match status" value="1"/>
</dbReference>
<dbReference type="Gene3D" id="1.10.510.10">
    <property type="entry name" value="Transferase(Phosphotransferase) domain 1"/>
    <property type="match status" value="1"/>
</dbReference>
<sequence>MRNLERLTVETGRVIQRRYLLQRLVQQGQTCTVYQGFDQVLQRVVAIKSAATEHIPAYRAAIRATAQFAHPNIIDIYDLIVEPEALYIVQEYVDGDDFGTLLQSQLSPYYVVDLGVQVCQALMYAGTPVRKVCHGDLTPSAIIRDRRGAVRVNNFALPTDMLYFTAWNNIGGGGSPVVADPELAPGVISDGRRADDTRAVGLLLYQLLAGRNPDARAIEPPVDGRLRFMRNAPPELCELIARTVVRQHPQYISTPEALHAELRALAETLEPPAPPISSGQLAPAYQVKDDAALRVPQPQFARGRSTGLLSQPPGGAREVVRSGADYASISEPNRQMVMVEQNDAPTSFDTTMSAKLAAARQAAYETDAQPKRVNMPLLLLLGLLLFALFFGIGYYLSTVIIH</sequence>
<keyword evidence="1" id="KW-0472">Membrane</keyword>
<evidence type="ECO:0000256" key="1">
    <source>
        <dbReference type="SAM" id="Phobius"/>
    </source>
</evidence>
<protein>
    <recommendedName>
        <fullName evidence="2">Protein kinase domain-containing protein</fullName>
    </recommendedName>
</protein>
<keyword evidence="1" id="KW-0812">Transmembrane</keyword>
<evidence type="ECO:0000259" key="2">
    <source>
        <dbReference type="PROSITE" id="PS50011"/>
    </source>
</evidence>
<evidence type="ECO:0000313" key="4">
    <source>
        <dbReference type="Proteomes" id="UP000287224"/>
    </source>
</evidence>
<gene>
    <name evidence="3" type="ORF">KDAU_21530</name>
</gene>
<dbReference type="OrthoDB" id="159888at2"/>
<dbReference type="Gene3D" id="3.30.200.20">
    <property type="entry name" value="Phosphorylase Kinase, domain 1"/>
    <property type="match status" value="1"/>
</dbReference>
<dbReference type="Pfam" id="PF00069">
    <property type="entry name" value="Pkinase"/>
    <property type="match status" value="1"/>
</dbReference>
<dbReference type="PANTHER" id="PTHR24361">
    <property type="entry name" value="MITOGEN-ACTIVATED KINASE KINASE KINASE"/>
    <property type="match status" value="1"/>
</dbReference>
<dbReference type="Proteomes" id="UP000287224">
    <property type="component" value="Unassembled WGS sequence"/>
</dbReference>
<dbReference type="InterPro" id="IPR000719">
    <property type="entry name" value="Prot_kinase_dom"/>
</dbReference>